<evidence type="ECO:0000313" key="4">
    <source>
        <dbReference type="Proteomes" id="UP001362999"/>
    </source>
</evidence>
<sequence length="321" mass="34308">MSLPTFSASTTAEEVADTFAAQIRGKNVLVTGTSLNGIGFETARVIAKYANLVIITGYNSERLQASEDALKKEIPGANIRQLNMDLTSLASVRKAAAEVNAYPELLHVLIHNAAYGGGPLKITADGLEAQMAASHFGPFVFTKLLAPKMLAAASATYTPRVVIVSSEAHANGAVDFETLVKPNLEKYTGIGRYNEVKSANILFAAEFSKRAGGKIKAYSLHPGGIYTNLMQKEHNKAALMDFGVITADGVPDPKFSFKTIPQGAATTVVAAFDTRIEDQPGSYLCDCVVANEKIAPHCTDAETAKKLWTLTEEAVGEKFTF</sequence>
<comment type="caution">
    <text evidence="3">The sequence shown here is derived from an EMBL/GenBank/DDBJ whole genome shotgun (WGS) entry which is preliminary data.</text>
</comment>
<keyword evidence="4" id="KW-1185">Reference proteome</keyword>
<dbReference type="EMBL" id="JAWWNJ010000026">
    <property type="protein sequence ID" value="KAK7029728.1"/>
    <property type="molecule type" value="Genomic_DNA"/>
</dbReference>
<dbReference type="InterPro" id="IPR036291">
    <property type="entry name" value="NAD(P)-bd_dom_sf"/>
</dbReference>
<evidence type="ECO:0000313" key="3">
    <source>
        <dbReference type="EMBL" id="KAK7029728.1"/>
    </source>
</evidence>
<dbReference type="Proteomes" id="UP001362999">
    <property type="component" value="Unassembled WGS sequence"/>
</dbReference>
<evidence type="ECO:0000256" key="2">
    <source>
        <dbReference type="ARBA" id="ARBA00023002"/>
    </source>
</evidence>
<evidence type="ECO:0000256" key="1">
    <source>
        <dbReference type="ARBA" id="ARBA00006484"/>
    </source>
</evidence>
<reference evidence="3 4" key="1">
    <citation type="journal article" date="2024" name="J Genomics">
        <title>Draft genome sequencing and assembly of Favolaschia claudopus CIRM-BRFM 2984 isolated from oak limbs.</title>
        <authorList>
            <person name="Navarro D."/>
            <person name="Drula E."/>
            <person name="Chaduli D."/>
            <person name="Cazenave R."/>
            <person name="Ahrendt S."/>
            <person name="Wang J."/>
            <person name="Lipzen A."/>
            <person name="Daum C."/>
            <person name="Barry K."/>
            <person name="Grigoriev I.V."/>
            <person name="Favel A."/>
            <person name="Rosso M.N."/>
            <person name="Martin F."/>
        </authorList>
    </citation>
    <scope>NUCLEOTIDE SEQUENCE [LARGE SCALE GENOMIC DNA]</scope>
    <source>
        <strain evidence="3 4">CIRM-BRFM 2984</strain>
    </source>
</reference>
<dbReference type="AlphaFoldDB" id="A0AAW0BTH4"/>
<dbReference type="InterPro" id="IPR002347">
    <property type="entry name" value="SDR_fam"/>
</dbReference>
<dbReference type="PANTHER" id="PTHR24320:SF283">
    <property type="entry name" value="RETINOL DEHYDROGENASE 11"/>
    <property type="match status" value="1"/>
</dbReference>
<dbReference type="SUPFAM" id="SSF51735">
    <property type="entry name" value="NAD(P)-binding Rossmann-fold domains"/>
    <property type="match status" value="1"/>
</dbReference>
<accession>A0AAW0BTH4</accession>
<proteinExistence type="inferred from homology"/>
<dbReference type="PANTHER" id="PTHR24320">
    <property type="entry name" value="RETINOL DEHYDROGENASE"/>
    <property type="match status" value="1"/>
</dbReference>
<keyword evidence="2" id="KW-0560">Oxidoreductase</keyword>
<gene>
    <name evidence="3" type="ORF">R3P38DRAFT_2930604</name>
</gene>
<organism evidence="3 4">
    <name type="scientific">Favolaschia claudopus</name>
    <dbReference type="NCBI Taxonomy" id="2862362"/>
    <lineage>
        <taxon>Eukaryota</taxon>
        <taxon>Fungi</taxon>
        <taxon>Dikarya</taxon>
        <taxon>Basidiomycota</taxon>
        <taxon>Agaricomycotina</taxon>
        <taxon>Agaricomycetes</taxon>
        <taxon>Agaricomycetidae</taxon>
        <taxon>Agaricales</taxon>
        <taxon>Marasmiineae</taxon>
        <taxon>Mycenaceae</taxon>
        <taxon>Favolaschia</taxon>
    </lineage>
</organism>
<protein>
    <submittedName>
        <fullName evidence="3">Short-chain dehydrogenase/reductase family protein</fullName>
    </submittedName>
</protein>
<dbReference type="Gene3D" id="3.40.50.720">
    <property type="entry name" value="NAD(P)-binding Rossmann-like Domain"/>
    <property type="match status" value="1"/>
</dbReference>
<name>A0AAW0BTH4_9AGAR</name>
<dbReference type="Pfam" id="PF00106">
    <property type="entry name" value="adh_short"/>
    <property type="match status" value="1"/>
</dbReference>
<dbReference type="GO" id="GO:0016491">
    <property type="term" value="F:oxidoreductase activity"/>
    <property type="evidence" value="ECO:0007669"/>
    <property type="project" value="UniProtKB-KW"/>
</dbReference>
<comment type="similarity">
    <text evidence="1">Belongs to the short-chain dehydrogenases/reductases (SDR) family.</text>
</comment>